<proteinExistence type="predicted"/>
<evidence type="ECO:0008006" key="5">
    <source>
        <dbReference type="Google" id="ProtNLM"/>
    </source>
</evidence>
<evidence type="ECO:0000256" key="2">
    <source>
        <dbReference type="SAM" id="SignalP"/>
    </source>
</evidence>
<keyword evidence="4" id="KW-1185">Reference proteome</keyword>
<comment type="caution">
    <text evidence="3">The sequence shown here is derived from an EMBL/GenBank/DDBJ whole genome shotgun (WGS) entry which is preliminary data.</text>
</comment>
<evidence type="ECO:0000313" key="3">
    <source>
        <dbReference type="EMBL" id="MDG0812500.1"/>
    </source>
</evidence>
<dbReference type="RefSeq" id="WP_277535845.1">
    <property type="nucleotide sequence ID" value="NZ_JAPDIA010000008.1"/>
</dbReference>
<dbReference type="AlphaFoldDB" id="A0A9X4QV83"/>
<evidence type="ECO:0000256" key="1">
    <source>
        <dbReference type="SAM" id="MobiDB-lite"/>
    </source>
</evidence>
<dbReference type="PROSITE" id="PS51257">
    <property type="entry name" value="PROKAR_LIPOPROTEIN"/>
    <property type="match status" value="1"/>
</dbReference>
<keyword evidence="2" id="KW-0732">Signal</keyword>
<accession>A0A9X4QV83</accession>
<dbReference type="EMBL" id="JAPDIA010000008">
    <property type="protein sequence ID" value="MDG0812500.1"/>
    <property type="molecule type" value="Genomic_DNA"/>
</dbReference>
<feature type="region of interest" description="Disordered" evidence="1">
    <location>
        <begin position="25"/>
        <end position="91"/>
    </location>
</feature>
<gene>
    <name evidence="3" type="ORF">OMP40_26570</name>
</gene>
<feature type="compositionally biased region" description="Low complexity" evidence="1">
    <location>
        <begin position="31"/>
        <end position="88"/>
    </location>
</feature>
<dbReference type="Proteomes" id="UP001153404">
    <property type="component" value="Unassembled WGS sequence"/>
</dbReference>
<sequence length="204" mass="21016">MMNRKKWMMTAAVAALLMTSACGEKTNADTQASAGASSSAAQATPLPSASASPAASPSPSSSAGASTDAPASSPASSGEGSGAAASGEPDNEKILIVIDQTEKPIEGNSFDFAVKQVPRGYALSEMSWTSGDTKIVNTLQDAIAHGGNGEDGFYISGDGQFMGFFYPDALKGQEGEVSFLFKDDSGNEKRWTKKNKAEMKLGIV</sequence>
<feature type="chain" id="PRO_5040844713" description="DUF4352 domain-containing protein" evidence="2">
    <location>
        <begin position="24"/>
        <end position="204"/>
    </location>
</feature>
<feature type="signal peptide" evidence="2">
    <location>
        <begin position="1"/>
        <end position="23"/>
    </location>
</feature>
<evidence type="ECO:0000313" key="4">
    <source>
        <dbReference type="Proteomes" id="UP001153404"/>
    </source>
</evidence>
<organism evidence="3 4">
    <name type="scientific">Cohnella rhizosphaerae</name>
    <dbReference type="NCBI Taxonomy" id="1457232"/>
    <lineage>
        <taxon>Bacteria</taxon>
        <taxon>Bacillati</taxon>
        <taxon>Bacillota</taxon>
        <taxon>Bacilli</taxon>
        <taxon>Bacillales</taxon>
        <taxon>Paenibacillaceae</taxon>
        <taxon>Cohnella</taxon>
    </lineage>
</organism>
<protein>
    <recommendedName>
        <fullName evidence="5">DUF4352 domain-containing protein</fullName>
    </recommendedName>
</protein>
<reference evidence="3" key="1">
    <citation type="submission" date="2022-10" db="EMBL/GenBank/DDBJ databases">
        <title>Comparative genomic analysis of Cohnella hashimotonis sp. nov., isolated from the International Space Station.</title>
        <authorList>
            <person name="Simpson A."/>
            <person name="Venkateswaran K."/>
        </authorList>
    </citation>
    <scope>NUCLEOTIDE SEQUENCE</scope>
    <source>
        <strain evidence="3">DSM 28161</strain>
    </source>
</reference>
<name>A0A9X4QV83_9BACL</name>